<comment type="caution">
    <text evidence="7">The sequence shown here is derived from an EMBL/GenBank/DDBJ whole genome shotgun (WGS) entry which is preliminary data.</text>
</comment>
<dbReference type="GO" id="GO:0016787">
    <property type="term" value="F:hydrolase activity"/>
    <property type="evidence" value="ECO:0007669"/>
    <property type="project" value="UniProtKB-KW"/>
</dbReference>
<dbReference type="Proteomes" id="UP001597249">
    <property type="component" value="Unassembled WGS sequence"/>
</dbReference>
<dbReference type="RefSeq" id="WP_225418936.1">
    <property type="nucleotide sequence ID" value="NZ_JBHTMO010000040.1"/>
</dbReference>
<dbReference type="PANTHER" id="PTHR11051:SF8">
    <property type="entry name" value="PROTEIN-GLUCOSYLGALACTOSYLHYDROXYLYSINE GLUCOSIDASE"/>
    <property type="match status" value="1"/>
</dbReference>
<proteinExistence type="inferred from homology"/>
<dbReference type="InterPro" id="IPR005196">
    <property type="entry name" value="Glyco_hydro_65_N"/>
</dbReference>
<dbReference type="InterPro" id="IPR037018">
    <property type="entry name" value="GH65_N"/>
</dbReference>
<dbReference type="Gene3D" id="1.50.10.10">
    <property type="match status" value="1"/>
</dbReference>
<keyword evidence="8" id="KW-1185">Reference proteome</keyword>
<evidence type="ECO:0000259" key="5">
    <source>
        <dbReference type="Pfam" id="PF03633"/>
    </source>
</evidence>
<dbReference type="InterPro" id="IPR008928">
    <property type="entry name" value="6-hairpin_glycosidase_sf"/>
</dbReference>
<sequence length="728" mass="80310">MNDAAWQLTATGYEADQITDFGNRFLLANGYMGYRGTLAEYTKAQQVALNLAGVYDRRGDQWRETVNAPNPLFTRLMFAGQPLSVLTQQPLTHSVTLDFKAATFSRRSVFQAGGARVTVSTLRFLSGADHTLGGMRYTVVADAPVAITLTCGIDQQVWDINGPHLTAAAASHFPGGLAVVATTGELHRQVGVWQKQFLPEAAGALIQSEHGQAYAYALQLTPQQPVTLTVLFGVGVDDNCEAVAAKVRAADQTSFDGWLAAHRAAWQGYWQRSDVRIEGNDADQKHLRYSIYQLLAIAPHHARAQSIPARGLSGQTYKGAIFWDTEMFMLPFFLATDAETAHSLIGYRLKGLKGAKAKAQSYGFEGAFYAWESQEDGFDACSDYNVTDVFTKRPMRTYFRDKQVHISGAIALAIWQSYQWLDDLSLLTGGGAEVILECARFYLSYAKAGLLDQVVSIDDVIGPDEYHERVNNNAYTNKLVQTTWQIALQTLQTLEAQAPAEAAKLVARLDFHPLISKLQMALARLKQPTVDDQGVIEQFDGYFKLEDASVATVRARLLDPHEYWGGAYGVASQTQVLKQADVVMMLALFPDDYSAQTHAANYAYYEPRTEHGSSLSWSMYAIEAARMGKTEAAHHFFEQTATVDLTGQSKQWAGDIYIGGTHPAGNAGAWLVALRGFAGMHVAAGRLQFTPHLPQSWHKMAFQVNYQGHAYEVTIANDHATVNEMRKK</sequence>
<dbReference type="InterPro" id="IPR017045">
    <property type="entry name" value="Malt_Pase/Glycosyl_Hdrlase"/>
</dbReference>
<dbReference type="Gene3D" id="2.60.420.10">
    <property type="entry name" value="Maltose phosphorylase, domain 3"/>
    <property type="match status" value="1"/>
</dbReference>
<evidence type="ECO:0000256" key="3">
    <source>
        <dbReference type="ARBA" id="ARBA00022679"/>
    </source>
</evidence>
<dbReference type="PANTHER" id="PTHR11051">
    <property type="entry name" value="GLYCOSYL HYDROLASE-RELATED"/>
    <property type="match status" value="1"/>
</dbReference>
<dbReference type="Pfam" id="PF03632">
    <property type="entry name" value="Glyco_hydro_65m"/>
    <property type="match status" value="1"/>
</dbReference>
<keyword evidence="2" id="KW-0328">Glycosyltransferase</keyword>
<evidence type="ECO:0000256" key="1">
    <source>
        <dbReference type="ARBA" id="ARBA00006768"/>
    </source>
</evidence>
<evidence type="ECO:0000259" key="4">
    <source>
        <dbReference type="Pfam" id="PF03632"/>
    </source>
</evidence>
<comment type="similarity">
    <text evidence="1">Belongs to the glycosyl hydrolase 65 family.</text>
</comment>
<evidence type="ECO:0000259" key="6">
    <source>
        <dbReference type="Pfam" id="PF03636"/>
    </source>
</evidence>
<evidence type="ECO:0000256" key="2">
    <source>
        <dbReference type="ARBA" id="ARBA00022676"/>
    </source>
</evidence>
<keyword evidence="7" id="KW-0378">Hydrolase</keyword>
<dbReference type="InterPro" id="IPR005195">
    <property type="entry name" value="Glyco_hydro_65_M"/>
</dbReference>
<dbReference type="PIRSF" id="PIRSF036289">
    <property type="entry name" value="Glycosyl_hydrolase_malt_phosph"/>
    <property type="match status" value="1"/>
</dbReference>
<dbReference type="InterPro" id="IPR012341">
    <property type="entry name" value="6hp_glycosidase-like_sf"/>
</dbReference>
<dbReference type="Pfam" id="PF03633">
    <property type="entry name" value="Glyco_hydro_65C"/>
    <property type="match status" value="1"/>
</dbReference>
<gene>
    <name evidence="7" type="ORF">ACFQ3L_10975</name>
</gene>
<feature type="domain" description="Glycoside hydrolase family 65 C-terminal" evidence="5">
    <location>
        <begin position="680"/>
        <end position="722"/>
    </location>
</feature>
<dbReference type="Gene3D" id="2.70.98.40">
    <property type="entry name" value="Glycoside hydrolase, family 65, N-terminal domain"/>
    <property type="match status" value="1"/>
</dbReference>
<protein>
    <submittedName>
        <fullName evidence="7">Glycosyl hydrolase family 65 protein</fullName>
    </submittedName>
</protein>
<name>A0ABW4BB96_9LACO</name>
<keyword evidence="3" id="KW-0808">Transferase</keyword>
<dbReference type="Pfam" id="PF03636">
    <property type="entry name" value="Glyco_hydro_65N"/>
    <property type="match status" value="1"/>
</dbReference>
<feature type="domain" description="Glycoside hydrolase family 65 central catalytic" evidence="4">
    <location>
        <begin position="288"/>
        <end position="670"/>
    </location>
</feature>
<reference evidence="8" key="1">
    <citation type="journal article" date="2019" name="Int. J. Syst. Evol. Microbiol.">
        <title>The Global Catalogue of Microorganisms (GCM) 10K type strain sequencing project: providing services to taxonomists for standard genome sequencing and annotation.</title>
        <authorList>
            <consortium name="The Broad Institute Genomics Platform"/>
            <consortium name="The Broad Institute Genome Sequencing Center for Infectious Disease"/>
            <person name="Wu L."/>
            <person name="Ma J."/>
        </authorList>
    </citation>
    <scope>NUCLEOTIDE SEQUENCE [LARGE SCALE GENOMIC DNA]</scope>
    <source>
        <strain evidence="8">CCM 8911</strain>
    </source>
</reference>
<evidence type="ECO:0000313" key="8">
    <source>
        <dbReference type="Proteomes" id="UP001597249"/>
    </source>
</evidence>
<dbReference type="SUPFAM" id="SSF74650">
    <property type="entry name" value="Galactose mutarotase-like"/>
    <property type="match status" value="1"/>
</dbReference>
<evidence type="ECO:0000313" key="7">
    <source>
        <dbReference type="EMBL" id="MFD1394089.1"/>
    </source>
</evidence>
<organism evidence="7 8">
    <name type="scientific">Lacticaseibacillus jixianensis</name>
    <dbReference type="NCBI Taxonomy" id="2486012"/>
    <lineage>
        <taxon>Bacteria</taxon>
        <taxon>Bacillati</taxon>
        <taxon>Bacillota</taxon>
        <taxon>Bacilli</taxon>
        <taxon>Lactobacillales</taxon>
        <taxon>Lactobacillaceae</taxon>
        <taxon>Lacticaseibacillus</taxon>
    </lineage>
</organism>
<accession>A0ABW4BB96</accession>
<dbReference type="EMBL" id="JBHTMO010000040">
    <property type="protein sequence ID" value="MFD1394089.1"/>
    <property type="molecule type" value="Genomic_DNA"/>
</dbReference>
<dbReference type="InterPro" id="IPR011013">
    <property type="entry name" value="Gal_mutarotase_sf_dom"/>
</dbReference>
<dbReference type="SUPFAM" id="SSF48208">
    <property type="entry name" value="Six-hairpin glycosidases"/>
    <property type="match status" value="1"/>
</dbReference>
<dbReference type="InterPro" id="IPR005194">
    <property type="entry name" value="Glyco_hydro_65_C"/>
</dbReference>
<feature type="domain" description="Glycoside hydrolase family 65 N-terminal" evidence="6">
    <location>
        <begin position="11"/>
        <end position="234"/>
    </location>
</feature>